<keyword evidence="1" id="KW-0472">Membrane</keyword>
<dbReference type="RefSeq" id="WP_136772751.1">
    <property type="nucleotide sequence ID" value="NZ_SUMF01000006.1"/>
</dbReference>
<reference evidence="2 3" key="1">
    <citation type="submission" date="2019-04" db="EMBL/GenBank/DDBJ databases">
        <title>Chitiniphilus eburnea sp. nov., a novel chitinolytic bacterium isolated from aquaculture sludge.</title>
        <authorList>
            <person name="Sheng M."/>
        </authorList>
    </citation>
    <scope>NUCLEOTIDE SEQUENCE [LARGE SCALE GENOMIC DNA]</scope>
    <source>
        <strain evidence="2 3">HX-2-15</strain>
    </source>
</reference>
<evidence type="ECO:0000256" key="1">
    <source>
        <dbReference type="SAM" id="Phobius"/>
    </source>
</evidence>
<name>A0A4U0Q007_9NEIS</name>
<accession>A0A4U0Q007</accession>
<feature type="transmembrane region" description="Helical" evidence="1">
    <location>
        <begin position="26"/>
        <end position="44"/>
    </location>
</feature>
<dbReference type="OrthoDB" id="8590861at2"/>
<keyword evidence="3" id="KW-1185">Reference proteome</keyword>
<gene>
    <name evidence="2" type="ORF">FAZ21_08040</name>
</gene>
<evidence type="ECO:0000313" key="2">
    <source>
        <dbReference type="EMBL" id="TJZ74227.1"/>
    </source>
</evidence>
<dbReference type="EMBL" id="SUMF01000006">
    <property type="protein sequence ID" value="TJZ74227.1"/>
    <property type="molecule type" value="Genomic_DNA"/>
</dbReference>
<organism evidence="2 3">
    <name type="scientific">Chitiniphilus eburneus</name>
    <dbReference type="NCBI Taxonomy" id="2571148"/>
    <lineage>
        <taxon>Bacteria</taxon>
        <taxon>Pseudomonadati</taxon>
        <taxon>Pseudomonadota</taxon>
        <taxon>Betaproteobacteria</taxon>
        <taxon>Neisseriales</taxon>
        <taxon>Chitinibacteraceae</taxon>
        <taxon>Chitiniphilus</taxon>
    </lineage>
</organism>
<keyword evidence="1" id="KW-1133">Transmembrane helix</keyword>
<dbReference type="Proteomes" id="UP000310016">
    <property type="component" value="Unassembled WGS sequence"/>
</dbReference>
<comment type="caution">
    <text evidence="2">The sequence shown here is derived from an EMBL/GenBank/DDBJ whole genome shotgun (WGS) entry which is preliminary data.</text>
</comment>
<dbReference type="AlphaFoldDB" id="A0A4U0Q007"/>
<proteinExistence type="predicted"/>
<evidence type="ECO:0000313" key="3">
    <source>
        <dbReference type="Proteomes" id="UP000310016"/>
    </source>
</evidence>
<keyword evidence="1" id="KW-0812">Transmembrane</keyword>
<feature type="transmembrane region" description="Helical" evidence="1">
    <location>
        <begin position="50"/>
        <end position="71"/>
    </location>
</feature>
<protein>
    <submittedName>
        <fullName evidence="2">Uncharacterized protein</fullName>
    </submittedName>
</protein>
<feature type="transmembrane region" description="Helical" evidence="1">
    <location>
        <begin position="78"/>
        <end position="103"/>
    </location>
</feature>
<sequence length="105" mass="11768">MAFHRIGDSVYSDEELRAHNESTMNILVPAVVTAIGIYFLHGWLSPMAYFMVHTTTAKVIYLLSGLILFCLGYTFRKLIVALVALLVVVGIFFLMGAIVWQWLSA</sequence>